<dbReference type="InterPro" id="IPR013762">
    <property type="entry name" value="Integrase-like_cat_sf"/>
</dbReference>
<dbReference type="Gene3D" id="1.10.443.10">
    <property type="entry name" value="Intergrase catalytic core"/>
    <property type="match status" value="1"/>
</dbReference>
<dbReference type="InterPro" id="IPR010998">
    <property type="entry name" value="Integrase_recombinase_N"/>
</dbReference>
<dbReference type="EMBL" id="JJMJ01000229">
    <property type="protein sequence ID" value="PPS21144.1"/>
    <property type="molecule type" value="Genomic_DNA"/>
</dbReference>
<evidence type="ECO:0000256" key="7">
    <source>
        <dbReference type="ARBA" id="ARBA00023172"/>
    </source>
</evidence>
<dbReference type="PANTHER" id="PTHR30349:SF77">
    <property type="entry name" value="TYROSINE RECOMBINASE XERC"/>
    <property type="match status" value="1"/>
</dbReference>
<dbReference type="Gene3D" id="1.10.150.130">
    <property type="match status" value="1"/>
</dbReference>
<dbReference type="InterPro" id="IPR044068">
    <property type="entry name" value="CB"/>
</dbReference>
<dbReference type="PROSITE" id="PS51900">
    <property type="entry name" value="CB"/>
    <property type="match status" value="1"/>
</dbReference>
<comment type="caution">
    <text evidence="12">The sequence shown here is derived from an EMBL/GenBank/DDBJ whole genome shotgun (WGS) entry which is preliminary data.</text>
</comment>
<keyword evidence="7" id="KW-0233">DNA recombination</keyword>
<dbReference type="Pfam" id="PF00589">
    <property type="entry name" value="Phage_integrase"/>
    <property type="match status" value="1"/>
</dbReference>
<accession>A0ABX5B2V8</accession>
<comment type="subcellular location">
    <subcellularLocation>
        <location evidence="1">Cytoplasm</location>
    </subcellularLocation>
</comment>
<dbReference type="InterPro" id="IPR002104">
    <property type="entry name" value="Integrase_catalytic"/>
</dbReference>
<protein>
    <submittedName>
        <fullName evidence="12">Recombinase XerD</fullName>
    </submittedName>
</protein>
<evidence type="ECO:0000313" key="13">
    <source>
        <dbReference type="Proteomes" id="UP000238924"/>
    </source>
</evidence>
<keyword evidence="3" id="KW-0132">Cell division</keyword>
<evidence type="ECO:0000256" key="2">
    <source>
        <dbReference type="ARBA" id="ARBA00022490"/>
    </source>
</evidence>
<evidence type="ECO:0000256" key="5">
    <source>
        <dbReference type="ARBA" id="ARBA00022908"/>
    </source>
</evidence>
<evidence type="ECO:0000256" key="4">
    <source>
        <dbReference type="ARBA" id="ARBA00022829"/>
    </source>
</evidence>
<organism evidence="12 13">
    <name type="scientific">Brachyspira murdochii</name>
    <dbReference type="NCBI Taxonomy" id="84378"/>
    <lineage>
        <taxon>Bacteria</taxon>
        <taxon>Pseudomonadati</taxon>
        <taxon>Spirochaetota</taxon>
        <taxon>Spirochaetia</taxon>
        <taxon>Brachyspirales</taxon>
        <taxon>Brachyspiraceae</taxon>
        <taxon>Brachyspira</taxon>
    </lineage>
</organism>
<dbReference type="InterPro" id="IPR004107">
    <property type="entry name" value="Integrase_SAM-like_N"/>
</dbReference>
<proteinExistence type="predicted"/>
<dbReference type="PANTHER" id="PTHR30349">
    <property type="entry name" value="PHAGE INTEGRASE-RELATED"/>
    <property type="match status" value="1"/>
</dbReference>
<name>A0ABX5B2V8_9SPIR</name>
<keyword evidence="13" id="KW-1185">Reference proteome</keyword>
<gene>
    <name evidence="12" type="ORF">DJ52_12745</name>
</gene>
<sequence length="310" mass="36599">MNMHTDYVFKDEKVYILLDEFSDYLQTLNFAAHTINSYNKDLKEYFNFLESKNILLDNADHYSVRDYLTFLKSKSLTNSTMSRHLSSIKKFYKYLIRNGLSDKTRIVDMKSPKREEHIAKFLSLDDIDRILAIDDDGDFTLLRDKMMALFMYAIGLRVSELASLRLSMIKKGDETLRICGKGSKVRDIPVLPVVYENWDIYMEKRRMIQKEYSQNNDYLFINRFGKPISDRSIRTSMKRLIRNANISMDFSPHTLRHTFATHLLNNDAEIRGVQELLGHETIATTQRYTHVTNSRLFEVYNRFHPHSNNE</sequence>
<keyword evidence="5" id="KW-0229">DNA integration</keyword>
<dbReference type="PROSITE" id="PS51898">
    <property type="entry name" value="TYR_RECOMBINASE"/>
    <property type="match status" value="1"/>
</dbReference>
<keyword evidence="2" id="KW-0963">Cytoplasm</keyword>
<evidence type="ECO:0000256" key="3">
    <source>
        <dbReference type="ARBA" id="ARBA00022618"/>
    </source>
</evidence>
<evidence type="ECO:0000256" key="8">
    <source>
        <dbReference type="ARBA" id="ARBA00023306"/>
    </source>
</evidence>
<keyword evidence="8" id="KW-0131">Cell cycle</keyword>
<reference evidence="12 13" key="1">
    <citation type="submission" date="2014-04" db="EMBL/GenBank/DDBJ databases">
        <title>Whole genome sequence of 'Brachyspira hampsonii' D13-03603F2.</title>
        <authorList>
            <person name="Patterson A.H."/>
            <person name="Chaban B."/>
            <person name="Fernando C."/>
            <person name="Harding J.C."/>
            <person name="Hill J.E."/>
        </authorList>
    </citation>
    <scope>NUCLEOTIDE SEQUENCE [LARGE SCALE GENOMIC DNA]</scope>
    <source>
        <strain evidence="12 13">D13-03603F2</strain>
    </source>
</reference>
<evidence type="ECO:0000256" key="6">
    <source>
        <dbReference type="ARBA" id="ARBA00023125"/>
    </source>
</evidence>
<evidence type="ECO:0000259" key="10">
    <source>
        <dbReference type="PROSITE" id="PS51898"/>
    </source>
</evidence>
<feature type="domain" description="Core-binding (CB)" evidence="11">
    <location>
        <begin position="12"/>
        <end position="96"/>
    </location>
</feature>
<evidence type="ECO:0000313" key="12">
    <source>
        <dbReference type="EMBL" id="PPS21144.1"/>
    </source>
</evidence>
<keyword evidence="4" id="KW-0159">Chromosome partition</keyword>
<dbReference type="InterPro" id="IPR011010">
    <property type="entry name" value="DNA_brk_join_enz"/>
</dbReference>
<dbReference type="Proteomes" id="UP000238924">
    <property type="component" value="Unassembled WGS sequence"/>
</dbReference>
<evidence type="ECO:0000256" key="9">
    <source>
        <dbReference type="PROSITE-ProRule" id="PRU01248"/>
    </source>
</evidence>
<dbReference type="SUPFAM" id="SSF56349">
    <property type="entry name" value="DNA breaking-rejoining enzymes"/>
    <property type="match status" value="1"/>
</dbReference>
<feature type="domain" description="Tyr recombinase" evidence="10">
    <location>
        <begin position="117"/>
        <end position="301"/>
    </location>
</feature>
<keyword evidence="6 9" id="KW-0238">DNA-binding</keyword>
<dbReference type="RefSeq" id="WP_013112931.1">
    <property type="nucleotide sequence ID" value="NZ_JJMJ01000229.1"/>
</dbReference>
<dbReference type="InterPro" id="IPR050090">
    <property type="entry name" value="Tyrosine_recombinase_XerCD"/>
</dbReference>
<dbReference type="Pfam" id="PF02899">
    <property type="entry name" value="Phage_int_SAM_1"/>
    <property type="match status" value="1"/>
</dbReference>
<evidence type="ECO:0000256" key="1">
    <source>
        <dbReference type="ARBA" id="ARBA00004496"/>
    </source>
</evidence>
<evidence type="ECO:0000259" key="11">
    <source>
        <dbReference type="PROSITE" id="PS51900"/>
    </source>
</evidence>